<sequence length="174" mass="19117">MEIVSYNSQTVTMEDPIVSILVKAVVVDSVLAAQKAFLCFLVLAEGLLKNENGLLDLIGGDQRFPVDELHRRKRPEPENVDGSDTEDDDEDDDDAEQDDDEGDEDFSGEEGGEDDEEGDPEEDPVANGNGGSDDEDEGDDDDGDDEDGDDDEDEEDEDDEDEEDAPPAKKRNKF</sequence>
<evidence type="ECO:0000313" key="2">
    <source>
        <dbReference type="EMBL" id="KAK1400065.1"/>
    </source>
</evidence>
<dbReference type="PANTHER" id="PTHR35711:SF1">
    <property type="entry name" value="ECTODERMAL, ISOFORM F"/>
    <property type="match status" value="1"/>
</dbReference>
<organism evidence="2 3">
    <name type="scientific">Heracleum sosnowskyi</name>
    <dbReference type="NCBI Taxonomy" id="360622"/>
    <lineage>
        <taxon>Eukaryota</taxon>
        <taxon>Viridiplantae</taxon>
        <taxon>Streptophyta</taxon>
        <taxon>Embryophyta</taxon>
        <taxon>Tracheophyta</taxon>
        <taxon>Spermatophyta</taxon>
        <taxon>Magnoliopsida</taxon>
        <taxon>eudicotyledons</taxon>
        <taxon>Gunneridae</taxon>
        <taxon>Pentapetalae</taxon>
        <taxon>asterids</taxon>
        <taxon>campanulids</taxon>
        <taxon>Apiales</taxon>
        <taxon>Apiaceae</taxon>
        <taxon>Apioideae</taxon>
        <taxon>apioid superclade</taxon>
        <taxon>Tordylieae</taxon>
        <taxon>Tordyliinae</taxon>
        <taxon>Heracleum</taxon>
    </lineage>
</organism>
<comment type="caution">
    <text evidence="2">The sequence shown here is derived from an EMBL/GenBank/DDBJ whole genome shotgun (WGS) entry which is preliminary data.</text>
</comment>
<protein>
    <submittedName>
        <fullName evidence="2">Prostatic spermine-binding protein-like</fullName>
    </submittedName>
</protein>
<dbReference type="PANTHER" id="PTHR35711">
    <property type="entry name" value="EXPRESSED PROTEIN"/>
    <property type="match status" value="1"/>
</dbReference>
<evidence type="ECO:0000313" key="3">
    <source>
        <dbReference type="Proteomes" id="UP001237642"/>
    </source>
</evidence>
<name>A0AAD8N358_9APIA</name>
<feature type="compositionally biased region" description="Acidic residues" evidence="1">
    <location>
        <begin position="132"/>
        <end position="165"/>
    </location>
</feature>
<evidence type="ECO:0000256" key="1">
    <source>
        <dbReference type="SAM" id="MobiDB-lite"/>
    </source>
</evidence>
<dbReference type="AlphaFoldDB" id="A0AAD8N358"/>
<keyword evidence="3" id="KW-1185">Reference proteome</keyword>
<accession>A0AAD8N358</accession>
<reference evidence="2" key="2">
    <citation type="submission" date="2023-05" db="EMBL/GenBank/DDBJ databases">
        <authorList>
            <person name="Schelkunov M.I."/>
        </authorList>
    </citation>
    <scope>NUCLEOTIDE SEQUENCE</scope>
    <source>
        <strain evidence="2">Hsosn_3</strain>
        <tissue evidence="2">Leaf</tissue>
    </source>
</reference>
<feature type="region of interest" description="Disordered" evidence="1">
    <location>
        <begin position="66"/>
        <end position="174"/>
    </location>
</feature>
<dbReference type="EMBL" id="JAUIZM010000002">
    <property type="protein sequence ID" value="KAK1400065.1"/>
    <property type="molecule type" value="Genomic_DNA"/>
</dbReference>
<proteinExistence type="predicted"/>
<gene>
    <name evidence="2" type="ORF">POM88_009928</name>
</gene>
<feature type="compositionally biased region" description="Acidic residues" evidence="1">
    <location>
        <begin position="78"/>
        <end position="124"/>
    </location>
</feature>
<reference evidence="2" key="1">
    <citation type="submission" date="2023-02" db="EMBL/GenBank/DDBJ databases">
        <title>Genome of toxic invasive species Heracleum sosnowskyi carries increased number of genes despite the absence of recent whole-genome duplications.</title>
        <authorList>
            <person name="Schelkunov M."/>
            <person name="Shtratnikova V."/>
            <person name="Makarenko M."/>
            <person name="Klepikova A."/>
            <person name="Omelchenko D."/>
            <person name="Novikova G."/>
            <person name="Obukhova E."/>
            <person name="Bogdanov V."/>
            <person name="Penin A."/>
            <person name="Logacheva M."/>
        </authorList>
    </citation>
    <scope>NUCLEOTIDE SEQUENCE</scope>
    <source>
        <strain evidence="2">Hsosn_3</strain>
        <tissue evidence="2">Leaf</tissue>
    </source>
</reference>
<dbReference type="Proteomes" id="UP001237642">
    <property type="component" value="Unassembled WGS sequence"/>
</dbReference>